<reference evidence="1 2" key="1">
    <citation type="journal article" date="2020" name="Mol. Biol. Evol.">
        <title>Distinct Expression and Methylation Patterns for Genes with Different Fates following a Single Whole-Genome Duplication in Flowering Plants.</title>
        <authorList>
            <person name="Shi T."/>
            <person name="Rahmani R.S."/>
            <person name="Gugger P.F."/>
            <person name="Wang M."/>
            <person name="Li H."/>
            <person name="Zhang Y."/>
            <person name="Li Z."/>
            <person name="Wang Q."/>
            <person name="Van de Peer Y."/>
            <person name="Marchal K."/>
            <person name="Chen J."/>
        </authorList>
    </citation>
    <scope>NUCLEOTIDE SEQUENCE [LARGE SCALE GENOMIC DNA]</scope>
    <source>
        <tissue evidence="1">Leaf</tissue>
    </source>
</reference>
<dbReference type="AlphaFoldDB" id="A0A822XSC7"/>
<dbReference type="EMBL" id="DUZY01000001">
    <property type="protein sequence ID" value="DAD23237.1"/>
    <property type="molecule type" value="Genomic_DNA"/>
</dbReference>
<evidence type="ECO:0000313" key="2">
    <source>
        <dbReference type="Proteomes" id="UP000607653"/>
    </source>
</evidence>
<dbReference type="Proteomes" id="UP000607653">
    <property type="component" value="Unassembled WGS sequence"/>
</dbReference>
<comment type="caution">
    <text evidence="1">The sequence shown here is derived from an EMBL/GenBank/DDBJ whole genome shotgun (WGS) entry which is preliminary data.</text>
</comment>
<accession>A0A822XSC7</accession>
<protein>
    <submittedName>
        <fullName evidence="1">Uncharacterized protein</fullName>
    </submittedName>
</protein>
<evidence type="ECO:0000313" key="1">
    <source>
        <dbReference type="EMBL" id="DAD23237.1"/>
    </source>
</evidence>
<name>A0A822XSC7_NELNU</name>
<organism evidence="1 2">
    <name type="scientific">Nelumbo nucifera</name>
    <name type="common">Sacred lotus</name>
    <dbReference type="NCBI Taxonomy" id="4432"/>
    <lineage>
        <taxon>Eukaryota</taxon>
        <taxon>Viridiplantae</taxon>
        <taxon>Streptophyta</taxon>
        <taxon>Embryophyta</taxon>
        <taxon>Tracheophyta</taxon>
        <taxon>Spermatophyta</taxon>
        <taxon>Magnoliopsida</taxon>
        <taxon>Proteales</taxon>
        <taxon>Nelumbonaceae</taxon>
        <taxon>Nelumbo</taxon>
    </lineage>
</organism>
<keyword evidence="2" id="KW-1185">Reference proteome</keyword>
<sequence length="42" mass="4856">MSRAICQSGDYRERNLPKLCVLDVLNNGEDYRRCKILRVSVA</sequence>
<proteinExistence type="predicted"/>
<gene>
    <name evidence="1" type="ORF">HUJ06_024700</name>
</gene>